<organism evidence="1 2">
    <name type="scientific">Artomyces pyxidatus</name>
    <dbReference type="NCBI Taxonomy" id="48021"/>
    <lineage>
        <taxon>Eukaryota</taxon>
        <taxon>Fungi</taxon>
        <taxon>Dikarya</taxon>
        <taxon>Basidiomycota</taxon>
        <taxon>Agaricomycotina</taxon>
        <taxon>Agaricomycetes</taxon>
        <taxon>Russulales</taxon>
        <taxon>Auriscalpiaceae</taxon>
        <taxon>Artomyces</taxon>
    </lineage>
</organism>
<name>A0ACB8SH19_9AGAM</name>
<keyword evidence="2" id="KW-1185">Reference proteome</keyword>
<gene>
    <name evidence="1" type="ORF">BV25DRAFT_1832844</name>
</gene>
<comment type="caution">
    <text evidence="1">The sequence shown here is derived from an EMBL/GenBank/DDBJ whole genome shotgun (WGS) entry which is preliminary data.</text>
</comment>
<proteinExistence type="predicted"/>
<accession>A0ACB8SH19</accession>
<evidence type="ECO:0000313" key="1">
    <source>
        <dbReference type="EMBL" id="KAI0055819.1"/>
    </source>
</evidence>
<dbReference type="EMBL" id="MU277278">
    <property type="protein sequence ID" value="KAI0055819.1"/>
    <property type="molecule type" value="Genomic_DNA"/>
</dbReference>
<dbReference type="Proteomes" id="UP000814140">
    <property type="component" value="Unassembled WGS sequence"/>
</dbReference>
<sequence>MVHSHPAQQQGDNTPARSYQLSPRNLKHLLDKLSDDPQVTALYSYLQRIGHSLTAFGDDSTPGSIPYSQGLAHHTARQQPLITLHTNNLVPPSSTQRLLSDAGSQTEFVKEGDSTQLASQTGPARLSRISTDARYRPYQQNTKCIQGGVKYHSTTGTRQKKAWARSSVPARITNSQVFSMLAALASPSPDLALRWANDVGGRVGSLLKATETGSMEAAVSRCIGATGRSIASKFMLMIVYIELILNCHKIFSQDKSATLMSLHEGLDMVDKPSKRTFMEWHARGSKYAAVAAGGTLYALVLVAGTGLRVRLGEIDGNAAWVLGNALQSELEGRLVSRHVIPLIACMRARLPFKLANLFSEVLLEEHGLAEANGANLEESDCLLSGIRFNTFALLERSEVIWASCCTASQQESQMPEPSALPPSMFRSPDGTSADLETIRTAYQPDAASNLKERIPEDRSATFAWTEQERKRTDNSLEAANIGDLREKLSGYYKEGICANFEQYLRISPSVVDTATGKALRIEGSDGSLMAFLSTAMPADSAQAGEDYQFQVLYFSWYNRHCTRGDDAPTDVSPLELVNSAASRMNHTQFTPYTSREMREQEELYTTTKMVFNDIFEWVASTLEAYLSDEFEILKIEGDALLGNNQSTVYPFTGFVINLNVTTKAHRDARDKLLCLLFPLGKFEDRALVLLEPGLVLPLRSGDLVAFPSCDITHFNRHFKGLRASMVLQTNIAMESWTKDGNRNGWKDNSSLR</sequence>
<evidence type="ECO:0000313" key="2">
    <source>
        <dbReference type="Proteomes" id="UP000814140"/>
    </source>
</evidence>
<reference evidence="1" key="1">
    <citation type="submission" date="2021-03" db="EMBL/GenBank/DDBJ databases">
        <authorList>
            <consortium name="DOE Joint Genome Institute"/>
            <person name="Ahrendt S."/>
            <person name="Looney B.P."/>
            <person name="Miyauchi S."/>
            <person name="Morin E."/>
            <person name="Drula E."/>
            <person name="Courty P.E."/>
            <person name="Chicoki N."/>
            <person name="Fauchery L."/>
            <person name="Kohler A."/>
            <person name="Kuo A."/>
            <person name="Labutti K."/>
            <person name="Pangilinan J."/>
            <person name="Lipzen A."/>
            <person name="Riley R."/>
            <person name="Andreopoulos W."/>
            <person name="He G."/>
            <person name="Johnson J."/>
            <person name="Barry K.W."/>
            <person name="Grigoriev I.V."/>
            <person name="Nagy L."/>
            <person name="Hibbett D."/>
            <person name="Henrissat B."/>
            <person name="Matheny P.B."/>
            <person name="Labbe J."/>
            <person name="Martin F."/>
        </authorList>
    </citation>
    <scope>NUCLEOTIDE SEQUENCE</scope>
    <source>
        <strain evidence="1">HHB10654</strain>
    </source>
</reference>
<reference evidence="1" key="2">
    <citation type="journal article" date="2022" name="New Phytol.">
        <title>Evolutionary transition to the ectomycorrhizal habit in the genomes of a hyperdiverse lineage of mushroom-forming fungi.</title>
        <authorList>
            <person name="Looney B."/>
            <person name="Miyauchi S."/>
            <person name="Morin E."/>
            <person name="Drula E."/>
            <person name="Courty P.E."/>
            <person name="Kohler A."/>
            <person name="Kuo A."/>
            <person name="LaButti K."/>
            <person name="Pangilinan J."/>
            <person name="Lipzen A."/>
            <person name="Riley R."/>
            <person name="Andreopoulos W."/>
            <person name="He G."/>
            <person name="Johnson J."/>
            <person name="Nolan M."/>
            <person name="Tritt A."/>
            <person name="Barry K.W."/>
            <person name="Grigoriev I.V."/>
            <person name="Nagy L.G."/>
            <person name="Hibbett D."/>
            <person name="Henrissat B."/>
            <person name="Matheny P.B."/>
            <person name="Labbe J."/>
            <person name="Martin F.M."/>
        </authorList>
    </citation>
    <scope>NUCLEOTIDE SEQUENCE</scope>
    <source>
        <strain evidence="1">HHB10654</strain>
    </source>
</reference>
<protein>
    <submittedName>
        <fullName evidence="1">Uncharacterized protein</fullName>
    </submittedName>
</protein>